<accession>A0A426YG07</accession>
<name>A0A426YG07_ENSVE</name>
<organism evidence="2 3">
    <name type="scientific">Ensete ventricosum</name>
    <name type="common">Abyssinian banana</name>
    <name type="synonym">Musa ensete</name>
    <dbReference type="NCBI Taxonomy" id="4639"/>
    <lineage>
        <taxon>Eukaryota</taxon>
        <taxon>Viridiplantae</taxon>
        <taxon>Streptophyta</taxon>
        <taxon>Embryophyta</taxon>
        <taxon>Tracheophyta</taxon>
        <taxon>Spermatophyta</taxon>
        <taxon>Magnoliopsida</taxon>
        <taxon>Liliopsida</taxon>
        <taxon>Zingiberales</taxon>
        <taxon>Musaceae</taxon>
        <taxon>Ensete</taxon>
    </lineage>
</organism>
<dbReference type="AlphaFoldDB" id="A0A426YG07"/>
<sequence length="85" mass="8676">MAKPVVGATSCGQGPLQGNSWMLPGQARRDDNHLRAQSLAARHPQGQPNIGYPQGLTASRAMPARVAPIEVPPVGAAPTAGAATQ</sequence>
<comment type="caution">
    <text evidence="2">The sequence shown here is derived from an EMBL/GenBank/DDBJ whole genome shotgun (WGS) entry which is preliminary data.</text>
</comment>
<feature type="region of interest" description="Disordered" evidence="1">
    <location>
        <begin position="1"/>
        <end position="55"/>
    </location>
</feature>
<gene>
    <name evidence="2" type="ORF">B296_00024075</name>
</gene>
<evidence type="ECO:0000256" key="1">
    <source>
        <dbReference type="SAM" id="MobiDB-lite"/>
    </source>
</evidence>
<reference evidence="2 3" key="1">
    <citation type="journal article" date="2014" name="Agronomy (Basel)">
        <title>A Draft Genome Sequence for Ensete ventricosum, the Drought-Tolerant Tree Against Hunger.</title>
        <authorList>
            <person name="Harrison J."/>
            <person name="Moore K.A."/>
            <person name="Paszkiewicz K."/>
            <person name="Jones T."/>
            <person name="Grant M."/>
            <person name="Ambacheew D."/>
            <person name="Muzemil S."/>
            <person name="Studholme D.J."/>
        </authorList>
    </citation>
    <scope>NUCLEOTIDE SEQUENCE [LARGE SCALE GENOMIC DNA]</scope>
</reference>
<feature type="compositionally biased region" description="Polar residues" evidence="1">
    <location>
        <begin position="10"/>
        <end position="20"/>
    </location>
</feature>
<proteinExistence type="predicted"/>
<dbReference type="EMBL" id="AMZH03012670">
    <property type="protein sequence ID" value="RRT50616.1"/>
    <property type="molecule type" value="Genomic_DNA"/>
</dbReference>
<evidence type="ECO:0000313" key="2">
    <source>
        <dbReference type="EMBL" id="RRT50616.1"/>
    </source>
</evidence>
<protein>
    <submittedName>
        <fullName evidence="2">Uncharacterized protein</fullName>
    </submittedName>
</protein>
<evidence type="ECO:0000313" key="3">
    <source>
        <dbReference type="Proteomes" id="UP000287651"/>
    </source>
</evidence>
<dbReference type="Proteomes" id="UP000287651">
    <property type="component" value="Unassembled WGS sequence"/>
</dbReference>